<dbReference type="RefSeq" id="WP_162665967.1">
    <property type="nucleotide sequence ID" value="NZ_LR593886.1"/>
</dbReference>
<keyword evidence="1" id="KW-0732">Signal</keyword>
<dbReference type="AlphaFoldDB" id="A0A6P2CPQ5"/>
<evidence type="ECO:0008006" key="4">
    <source>
        <dbReference type="Google" id="ProtNLM"/>
    </source>
</evidence>
<name>A0A6P2CPQ5_9BACT</name>
<keyword evidence="3" id="KW-1185">Reference proteome</keyword>
<reference evidence="2 3" key="1">
    <citation type="submission" date="2019-05" db="EMBL/GenBank/DDBJ databases">
        <authorList>
            <consortium name="Science for Life Laboratories"/>
        </authorList>
    </citation>
    <scope>NUCLEOTIDE SEQUENCE [LARGE SCALE GENOMIC DNA]</scope>
    <source>
        <strain evidence="2">Soil9</strain>
    </source>
</reference>
<dbReference type="EMBL" id="LR593886">
    <property type="protein sequence ID" value="VTR90893.1"/>
    <property type="molecule type" value="Genomic_DNA"/>
</dbReference>
<keyword evidence="2" id="KW-0472">Membrane</keyword>
<keyword evidence="2" id="KW-0812">Transmembrane</keyword>
<dbReference type="InterPro" id="IPR029475">
    <property type="entry name" value="DUF6807"/>
</dbReference>
<dbReference type="KEGG" id="gms:SOIL9_68210"/>
<evidence type="ECO:0000313" key="3">
    <source>
        <dbReference type="Proteomes" id="UP000464178"/>
    </source>
</evidence>
<feature type="chain" id="PRO_5026833391" description="Methane oxygenase PmoA" evidence="1">
    <location>
        <begin position="20"/>
        <end position="340"/>
    </location>
</feature>
<protein>
    <recommendedName>
        <fullName evidence="4">Methane oxygenase PmoA</fullName>
    </recommendedName>
</protein>
<proteinExistence type="predicted"/>
<dbReference type="Pfam" id="PF14100">
    <property type="entry name" value="DUF6807"/>
    <property type="match status" value="1"/>
</dbReference>
<feature type="signal peptide" evidence="1">
    <location>
        <begin position="1"/>
        <end position="19"/>
    </location>
</feature>
<evidence type="ECO:0000313" key="2">
    <source>
        <dbReference type="EMBL" id="VTR90893.1"/>
    </source>
</evidence>
<accession>A0A6P2CPQ5</accession>
<gene>
    <name evidence="2" type="ORF">SOIL9_68210</name>
</gene>
<dbReference type="Proteomes" id="UP000464178">
    <property type="component" value="Chromosome"/>
</dbReference>
<sequence>MRCLLPLLAIAIAPAVTRADDVSITVGKDAIEFKAGSAVVAKYAIADSVAKPYLYPVLAPNGVGVTRPWPVEKDTPGEATKDHVHQKSVWFCHGDVIPEGIELKIKTTEKGGKGVDFWSEAKDGTGPRHGKIACVKVAEPKQHAKNHASVETHNEWRTPDGVKIMDEVRVIHLVDSKEGRTFAFEITLKASVCPITFGDTKEGSFGIRVHDGLRPSEKTGAIVTTAEGTTVNPPAKDNLPIWGHPTEWIDYSGTLDGKEVGITVFDHPANPKSNWHVRAYGLNAANPFGRKASGFPSQKDNTELLKIAKGGEMKLKYAVYAHSGDVKTGKVAEAYSTFKK</sequence>
<organism evidence="2 3">
    <name type="scientific">Gemmata massiliana</name>
    <dbReference type="NCBI Taxonomy" id="1210884"/>
    <lineage>
        <taxon>Bacteria</taxon>
        <taxon>Pseudomonadati</taxon>
        <taxon>Planctomycetota</taxon>
        <taxon>Planctomycetia</taxon>
        <taxon>Gemmatales</taxon>
        <taxon>Gemmataceae</taxon>
        <taxon>Gemmata</taxon>
    </lineage>
</organism>
<evidence type="ECO:0000256" key="1">
    <source>
        <dbReference type="SAM" id="SignalP"/>
    </source>
</evidence>